<evidence type="ECO:0000313" key="1">
    <source>
        <dbReference type="EMBL" id="MDJ1185324.1"/>
    </source>
</evidence>
<accession>A0ABT7C1K4</accession>
<dbReference type="Gene3D" id="3.40.50.2000">
    <property type="entry name" value="Glycogen Phosphorylase B"/>
    <property type="match status" value="1"/>
</dbReference>
<dbReference type="Proteomes" id="UP001232992">
    <property type="component" value="Unassembled WGS sequence"/>
</dbReference>
<gene>
    <name evidence="1" type="ORF">PMH09_19230</name>
</gene>
<dbReference type="PANTHER" id="PTHR12526">
    <property type="entry name" value="GLYCOSYLTRANSFERASE"/>
    <property type="match status" value="1"/>
</dbReference>
<comment type="caution">
    <text evidence="1">The sequence shown here is derived from an EMBL/GenBank/DDBJ whole genome shotgun (WGS) entry which is preliminary data.</text>
</comment>
<keyword evidence="2" id="KW-1185">Reference proteome</keyword>
<dbReference type="SUPFAM" id="SSF53756">
    <property type="entry name" value="UDP-Glycosyltransferase/glycogen phosphorylase"/>
    <property type="match status" value="1"/>
</dbReference>
<dbReference type="RefSeq" id="WP_283759968.1">
    <property type="nucleotide sequence ID" value="NZ_JAQOSQ010000031.1"/>
</dbReference>
<organism evidence="1 2">
    <name type="scientific">Roseofilum casamattae BLCC-M143</name>
    <dbReference type="NCBI Taxonomy" id="3022442"/>
    <lineage>
        <taxon>Bacteria</taxon>
        <taxon>Bacillati</taxon>
        <taxon>Cyanobacteriota</taxon>
        <taxon>Cyanophyceae</taxon>
        <taxon>Desertifilales</taxon>
        <taxon>Desertifilaceae</taxon>
        <taxon>Roseofilum</taxon>
        <taxon>Roseofilum casamattae</taxon>
    </lineage>
</organism>
<reference evidence="1 2" key="1">
    <citation type="submission" date="2023-01" db="EMBL/GenBank/DDBJ databases">
        <title>Novel diversity within Roseofilum (Cyanobacteria; Desertifilaceae) from marine benthic mats with descriptions of four novel species.</title>
        <authorList>
            <person name="Wang Y."/>
            <person name="Berthold D.E."/>
            <person name="Hu J."/>
            <person name="Lefler F.W."/>
            <person name="Laughinghouse H.D. IV."/>
        </authorList>
    </citation>
    <scope>NUCLEOTIDE SEQUENCE [LARGE SCALE GENOMIC DNA]</scope>
    <source>
        <strain evidence="1 2">BLCC-M143</strain>
    </source>
</reference>
<name>A0ABT7C1K4_9CYAN</name>
<sequence>MPIESIKNAVRNLLPGTANLRQKLAAKTWPEKSIACYVGNKPMVLESDLRSKGASGSEASIIFLTQEWVKRGYQVTVYTNTNGKDGVYNGVTYRHFRQLNWYDRFDTLLIARNPGLLNPVARARRIWLEWQDVVYPPKSFTPEKLSKFDKIFAKSHYQRHLLPEVPDEKFAIIPNGVSPWVLELGDREKNPYKLVYASRYYRGLESMLRYGWPLIKQEIPQAELHLFYGFTKRDDRQAQLPWKEAMMKLIADTGAIDRGKVGYEELMAEKATAAIHYYGCTYEEVDCISVRESSLVGCVPVTTDFAVLGEKNYCVTIPGEAADPKTQEAIARKIIHLLQHPDELATIRQKTQELAKHETWDNLAPLWLEHIQS</sequence>
<protein>
    <submittedName>
        <fullName evidence="1">Glycosyltransferase family 1 protein</fullName>
    </submittedName>
</protein>
<proteinExistence type="predicted"/>
<evidence type="ECO:0000313" key="2">
    <source>
        <dbReference type="Proteomes" id="UP001232992"/>
    </source>
</evidence>
<dbReference type="EMBL" id="JAQOSQ010000031">
    <property type="protein sequence ID" value="MDJ1185324.1"/>
    <property type="molecule type" value="Genomic_DNA"/>
</dbReference>